<sequence>MTSDSEVYTVTFDQILRYTAMWPFSKLFTRSKVAANANVTTSPFQAIISTALTERGQQEDDMRLDPDFRQPNYVVRMCKALHEQLQVMGQTSVSLASVVMLERTACGHSDYAHKLDLRLNQMVHRGAQ</sequence>
<protein>
    <submittedName>
        <fullName evidence="1">Uncharacterized protein</fullName>
    </submittedName>
</protein>
<organism evidence="1 2">
    <name type="scientific">Pseudomonas amygdali pv. lachrymans str. M301315</name>
    <dbReference type="NCBI Taxonomy" id="629260"/>
    <lineage>
        <taxon>Bacteria</taxon>
        <taxon>Pseudomonadati</taxon>
        <taxon>Pseudomonadota</taxon>
        <taxon>Gammaproteobacteria</taxon>
        <taxon>Pseudomonadales</taxon>
        <taxon>Pseudomonadaceae</taxon>
        <taxon>Pseudomonas</taxon>
        <taxon>Pseudomonas amygdali</taxon>
    </lineage>
</organism>
<gene>
    <name evidence="1" type="ORF">PLA107_031990</name>
</gene>
<dbReference type="Proteomes" id="UP000006426">
    <property type="component" value="Plasmid pmppla107"/>
</dbReference>
<reference evidence="1 2" key="1">
    <citation type="journal article" date="2011" name="PLoS Pathog.">
        <title>Dynamic evolution of pathogenicity revealed by sequencing and comparative genomics of 19 Pseudomonas syringae isolates.</title>
        <authorList>
            <person name="Baltrus D.A."/>
            <person name="Nishimura M.T."/>
            <person name="Romanchuk A."/>
            <person name="Chang J.H."/>
            <person name="Mukhtar M.S."/>
            <person name="Cherkis K."/>
            <person name="Roach J."/>
            <person name="Grant S.R."/>
            <person name="Jones C.D."/>
            <person name="Dangl J.L."/>
        </authorList>
    </citation>
    <scope>NUCLEOTIDE SEQUENCE [LARGE SCALE GENOMIC DNA]</scope>
    <source>
        <strain evidence="1 2">M301315</strain>
    </source>
</reference>
<geneLocation type="plasmid" evidence="2">
    <name>pmppla107</name>
</geneLocation>
<keyword evidence="1" id="KW-0614">Plasmid</keyword>
<dbReference type="EMBL" id="CP031226">
    <property type="protein sequence ID" value="AXH59847.1"/>
    <property type="molecule type" value="Genomic_DNA"/>
</dbReference>
<name>A0AAD0PW56_PSEAV</name>
<evidence type="ECO:0000313" key="2">
    <source>
        <dbReference type="Proteomes" id="UP000006426"/>
    </source>
</evidence>
<proteinExistence type="predicted"/>
<accession>A0AAD0PW56</accession>
<evidence type="ECO:0000313" key="1">
    <source>
        <dbReference type="EMBL" id="AXH59847.1"/>
    </source>
</evidence>
<dbReference type="AlphaFoldDB" id="A0AAD0PW56"/>